<dbReference type="eggNOG" id="arCOG02239">
    <property type="taxonomic scope" value="Archaea"/>
</dbReference>
<dbReference type="HAMAP" id="MF_00674">
    <property type="entry name" value="UPF0251"/>
    <property type="match status" value="1"/>
</dbReference>
<dbReference type="Proteomes" id="UP000009231">
    <property type="component" value="Chromosome"/>
</dbReference>
<protein>
    <recommendedName>
        <fullName evidence="2">UPF0251 protein MSWAN_2425</fullName>
    </recommendedName>
</protein>
<keyword evidence="4" id="KW-1185">Reference proteome</keyword>
<dbReference type="EMBL" id="CP002772">
    <property type="protein sequence ID" value="AEG19427.1"/>
    <property type="molecule type" value="Genomic_DNA"/>
</dbReference>
<dbReference type="PANTHER" id="PTHR37478">
    <property type="match status" value="1"/>
</dbReference>
<dbReference type="InterPro" id="IPR002852">
    <property type="entry name" value="UPF0251"/>
</dbReference>
<organism evidence="3 4">
    <name type="scientific">Methanobacterium paludis (strain DSM 25820 / JCM 18151 / SWAN1)</name>
    <dbReference type="NCBI Taxonomy" id="868131"/>
    <lineage>
        <taxon>Archaea</taxon>
        <taxon>Methanobacteriati</taxon>
        <taxon>Methanobacteriota</taxon>
        <taxon>Methanomada group</taxon>
        <taxon>Methanobacteria</taxon>
        <taxon>Methanobacteriales</taxon>
        <taxon>Methanobacteriaceae</taxon>
        <taxon>Methanobacterium</taxon>
    </lineage>
</organism>
<reference evidence="3 4" key="1">
    <citation type="journal article" date="2014" name="Int. J. Syst. Evol. Microbiol.">
        <title>Methanobacterium paludis sp. nov. and a novel strain of Methanobacterium lacus isolated from northern peatlands.</title>
        <authorList>
            <person name="Cadillo-Quiroz H."/>
            <person name="Brauer S.L."/>
            <person name="Goodson N."/>
            <person name="Yavitt J.B."/>
            <person name="Zinder S.H."/>
        </authorList>
    </citation>
    <scope>NUCLEOTIDE SEQUENCE [LARGE SCALE GENOMIC DNA]</scope>
    <source>
        <strain evidence="4">DSM 25820 / JCM 18151 / SWAN1</strain>
    </source>
</reference>
<gene>
    <name evidence="3" type="ordered locus">MSWAN_2425</name>
</gene>
<sequence>MPRPRKFRRVLEEPQTRCFKPDSKKIGPSNPIKITVDEFEAIRLRDYHDIQQKKSAEIMGISQPTFHRILTSARKKISRALIDGNTIEIIGGNYITDKKRYKCNGCGFEWRSPEKEYDKCPDCKSEDINIIVGDEEVPKESEDSLLQRRSYGGTGIRAGPPKVCKCPNCGYESPKIKGVPCKNTKCPKCETPLCGAD</sequence>
<dbReference type="HOGENOM" id="CLU_094511_0_0_2"/>
<dbReference type="Pfam" id="PF02001">
    <property type="entry name" value="DUF134"/>
    <property type="match status" value="1"/>
</dbReference>
<dbReference type="STRING" id="868131.MSWAN_2425"/>
<dbReference type="AlphaFoldDB" id="F6D6X2"/>
<dbReference type="GeneID" id="10669958"/>
<proteinExistence type="inferred from homology"/>
<evidence type="ECO:0000256" key="2">
    <source>
        <dbReference type="HAMAP-Rule" id="MF_00674"/>
    </source>
</evidence>
<dbReference type="OrthoDB" id="74471at2157"/>
<evidence type="ECO:0000256" key="1">
    <source>
        <dbReference type="ARBA" id="ARBA00009350"/>
    </source>
</evidence>
<name>F6D6X2_METPW</name>
<comment type="similarity">
    <text evidence="1 2">Belongs to the UPF0251 family.</text>
</comment>
<dbReference type="InterPro" id="IPR013324">
    <property type="entry name" value="RNA_pol_sigma_r3/r4-like"/>
</dbReference>
<dbReference type="RefSeq" id="WP_013826926.1">
    <property type="nucleotide sequence ID" value="NC_015574.1"/>
</dbReference>
<accession>F6D6X2</accession>
<dbReference type="KEGG" id="mew:MSWAN_2425"/>
<evidence type="ECO:0000313" key="3">
    <source>
        <dbReference type="EMBL" id="AEG19427.1"/>
    </source>
</evidence>
<dbReference type="Gene3D" id="3.30.2320.80">
    <property type="match status" value="1"/>
</dbReference>
<evidence type="ECO:0000313" key="4">
    <source>
        <dbReference type="Proteomes" id="UP000009231"/>
    </source>
</evidence>
<dbReference type="SUPFAM" id="SSF88659">
    <property type="entry name" value="Sigma3 and sigma4 domains of RNA polymerase sigma factors"/>
    <property type="match status" value="1"/>
</dbReference>
<dbReference type="PANTHER" id="PTHR37478:SF2">
    <property type="entry name" value="UPF0251 PROTEIN TK0562"/>
    <property type="match status" value="1"/>
</dbReference>